<reference evidence="1 2" key="1">
    <citation type="submission" date="2015-09" db="EMBL/GenBank/DDBJ databases">
        <title>Identification and resolution of microdiversity through metagenomic sequencing of parallel consortia.</title>
        <authorList>
            <person name="Nelson W.C."/>
            <person name="Romine M.F."/>
            <person name="Lindemann S.R."/>
        </authorList>
    </citation>
    <scope>NUCLEOTIDE SEQUENCE [LARGE SCALE GENOMIC DNA]</scope>
    <source>
        <strain evidence="1">HL-49</strain>
    </source>
</reference>
<comment type="caution">
    <text evidence="1">The sequence shown here is derived from an EMBL/GenBank/DDBJ whole genome shotgun (WGS) entry which is preliminary data.</text>
</comment>
<dbReference type="PATRIC" id="fig|1305737.6.peg.1345"/>
<protein>
    <recommendedName>
        <fullName evidence="3">Lipocalin-like domain</fullName>
    </recommendedName>
</protein>
<dbReference type="EMBL" id="LJXT01000013">
    <property type="protein sequence ID" value="KPQ19221.1"/>
    <property type="molecule type" value="Genomic_DNA"/>
</dbReference>
<evidence type="ECO:0000313" key="2">
    <source>
        <dbReference type="Proteomes" id="UP000050421"/>
    </source>
</evidence>
<dbReference type="Proteomes" id="UP000050421">
    <property type="component" value="Unassembled WGS sequence"/>
</dbReference>
<organism evidence="1 2">
    <name type="scientific">Algoriphagus marincola HL-49</name>
    <dbReference type="NCBI Taxonomy" id="1305737"/>
    <lineage>
        <taxon>Bacteria</taxon>
        <taxon>Pseudomonadati</taxon>
        <taxon>Bacteroidota</taxon>
        <taxon>Cytophagia</taxon>
        <taxon>Cytophagales</taxon>
        <taxon>Cyclobacteriaceae</taxon>
        <taxon>Algoriphagus</taxon>
    </lineage>
</organism>
<name>A0A0P7XQJ8_9BACT</name>
<evidence type="ECO:0008006" key="3">
    <source>
        <dbReference type="Google" id="ProtNLM"/>
    </source>
</evidence>
<gene>
    <name evidence="1" type="ORF">HLUCCX10_03335</name>
</gene>
<dbReference type="OrthoDB" id="826129at2"/>
<dbReference type="PROSITE" id="PS51257">
    <property type="entry name" value="PROKAR_LIPOPROTEIN"/>
    <property type="match status" value="1"/>
</dbReference>
<proteinExistence type="predicted"/>
<sequence>MNRLFTLFFCLILISCTEDGQSPRSDETLFDTLTAGQWQVTFFELNGQNQANLFEGINFNFIPNGQVEAYRGTQLLDEGIWSTRRVNRRAEFELSFSDNPLFETLNGEWYQIVLGFGRVTFREISDESENRITLEQL</sequence>
<evidence type="ECO:0000313" key="1">
    <source>
        <dbReference type="EMBL" id="KPQ19221.1"/>
    </source>
</evidence>
<accession>A0A0P7XQJ8</accession>
<dbReference type="AlphaFoldDB" id="A0A0P7XQJ8"/>